<sequence>MSLWSGVTNAKTPKLYKERFENLKKHLKNCLAVLSYLETNIILVKDLFVVAWACQYPHLRNLNTSQVESAHTYVKTFIKNSTGDLLTVFNSLAHAVDTQLNQIHESLGRDTVKTLVNVPKPFIPLLGCISTFAITMCLEQYEKLAHLHPTDPCSNTVTIGIGIPCAHWISEILGSNDALSPENFHSQWNLKYNPEITQNKESEVDLDDEMKKLTVALSSKDPNMLANILEQLNQIIAGTHMAVPIQAPEAKTKTKGRPDLKRKQTTSTKRNPSAYEIVEAKLKKDQIARSKRASKAPERLSASSA</sequence>
<dbReference type="Proteomes" id="UP000005240">
    <property type="component" value="Unassembled WGS sequence"/>
</dbReference>
<dbReference type="VEuPathDB" id="FungiDB:PTTG_26138"/>
<gene>
    <name evidence="2" type="ORF">PTTG_26138</name>
</gene>
<evidence type="ECO:0000313" key="4">
    <source>
        <dbReference type="Proteomes" id="UP000005240"/>
    </source>
</evidence>
<reference evidence="2" key="2">
    <citation type="submission" date="2016-05" db="EMBL/GenBank/DDBJ databases">
        <title>Comparative analysis highlights variable genome content of wheat rusts and divergence of the mating loci.</title>
        <authorList>
            <person name="Cuomo C.A."/>
            <person name="Bakkeren G."/>
            <person name="Szabo L."/>
            <person name="Khalil H."/>
            <person name="Joly D."/>
            <person name="Goldberg J."/>
            <person name="Young S."/>
            <person name="Zeng Q."/>
            <person name="Fellers J."/>
        </authorList>
    </citation>
    <scope>NUCLEOTIDE SEQUENCE [LARGE SCALE GENOMIC DNA]</scope>
    <source>
        <strain evidence="2">1-1 BBBD Race 1</strain>
    </source>
</reference>
<accession>A0A180GW70</accession>
<organism evidence="2">
    <name type="scientific">Puccinia triticina (isolate 1-1 / race 1 (BBBD))</name>
    <name type="common">Brown leaf rust fungus</name>
    <dbReference type="NCBI Taxonomy" id="630390"/>
    <lineage>
        <taxon>Eukaryota</taxon>
        <taxon>Fungi</taxon>
        <taxon>Dikarya</taxon>
        <taxon>Basidiomycota</taxon>
        <taxon>Pucciniomycotina</taxon>
        <taxon>Pucciniomycetes</taxon>
        <taxon>Pucciniales</taxon>
        <taxon>Pucciniaceae</taxon>
        <taxon>Puccinia</taxon>
    </lineage>
</organism>
<feature type="region of interest" description="Disordered" evidence="1">
    <location>
        <begin position="286"/>
        <end position="305"/>
    </location>
</feature>
<dbReference type="OrthoDB" id="4327540at2759"/>
<dbReference type="EMBL" id="ADAS02000015">
    <property type="protein sequence ID" value="OAV97077.1"/>
    <property type="molecule type" value="Genomic_DNA"/>
</dbReference>
<proteinExistence type="predicted"/>
<feature type="region of interest" description="Disordered" evidence="1">
    <location>
        <begin position="246"/>
        <end position="280"/>
    </location>
</feature>
<dbReference type="InterPro" id="IPR052579">
    <property type="entry name" value="Zinc_finger_SWIM"/>
</dbReference>
<keyword evidence="4" id="KW-1185">Reference proteome</keyword>
<dbReference type="EnsemblFungi" id="PTTG_26138-t43_1">
    <property type="protein sequence ID" value="PTTG_26138-t43_1-p1"/>
    <property type="gene ID" value="PTTG_26138"/>
</dbReference>
<reference evidence="3" key="4">
    <citation type="submission" date="2025-05" db="UniProtKB">
        <authorList>
            <consortium name="EnsemblFungi"/>
        </authorList>
    </citation>
    <scope>IDENTIFICATION</scope>
    <source>
        <strain evidence="3">isolate 1-1 / race 1 (BBBD)</strain>
    </source>
</reference>
<name>A0A180GW70_PUCT1</name>
<feature type="compositionally biased region" description="Basic and acidic residues" evidence="1">
    <location>
        <begin position="250"/>
        <end position="262"/>
    </location>
</feature>
<protein>
    <submittedName>
        <fullName evidence="2 3">Uncharacterized protein</fullName>
    </submittedName>
</protein>
<evidence type="ECO:0000313" key="2">
    <source>
        <dbReference type="EMBL" id="OAV97077.1"/>
    </source>
</evidence>
<reference evidence="3 4" key="3">
    <citation type="journal article" date="2017" name="G3 (Bethesda)">
        <title>Comparative analysis highlights variable genome content of wheat rusts and divergence of the mating loci.</title>
        <authorList>
            <person name="Cuomo C.A."/>
            <person name="Bakkeren G."/>
            <person name="Khalil H.B."/>
            <person name="Panwar V."/>
            <person name="Joly D."/>
            <person name="Linning R."/>
            <person name="Sakthikumar S."/>
            <person name="Song X."/>
            <person name="Adiconis X."/>
            <person name="Fan L."/>
            <person name="Goldberg J.M."/>
            <person name="Levin J.Z."/>
            <person name="Young S."/>
            <person name="Zeng Q."/>
            <person name="Anikster Y."/>
            <person name="Bruce M."/>
            <person name="Wang M."/>
            <person name="Yin C."/>
            <person name="McCallum B."/>
            <person name="Szabo L.J."/>
            <person name="Hulbert S."/>
            <person name="Chen X."/>
            <person name="Fellers J.P."/>
        </authorList>
    </citation>
    <scope>NUCLEOTIDE SEQUENCE</scope>
    <source>
        <strain evidence="3">isolate 1-1 / race 1 (BBBD)</strain>
        <strain evidence="4">Isolate 1-1 / race 1 (BBBD)</strain>
    </source>
</reference>
<dbReference type="PANTHER" id="PTHR31569:SF4">
    <property type="entry name" value="SWIM-TYPE DOMAIN-CONTAINING PROTEIN"/>
    <property type="match status" value="1"/>
</dbReference>
<evidence type="ECO:0000313" key="3">
    <source>
        <dbReference type="EnsemblFungi" id="PTTG_26138-t43_1-p1"/>
    </source>
</evidence>
<evidence type="ECO:0000256" key="1">
    <source>
        <dbReference type="SAM" id="MobiDB-lite"/>
    </source>
</evidence>
<dbReference type="PANTHER" id="PTHR31569">
    <property type="entry name" value="SWIM-TYPE DOMAIN-CONTAINING PROTEIN"/>
    <property type="match status" value="1"/>
</dbReference>
<reference evidence="2" key="1">
    <citation type="submission" date="2009-11" db="EMBL/GenBank/DDBJ databases">
        <authorList>
            <consortium name="The Broad Institute Genome Sequencing Platform"/>
            <person name="Ward D."/>
            <person name="Feldgarden M."/>
            <person name="Earl A."/>
            <person name="Young S.K."/>
            <person name="Zeng Q."/>
            <person name="Koehrsen M."/>
            <person name="Alvarado L."/>
            <person name="Berlin A."/>
            <person name="Bochicchio J."/>
            <person name="Borenstein D."/>
            <person name="Chapman S.B."/>
            <person name="Chen Z."/>
            <person name="Engels R."/>
            <person name="Freedman E."/>
            <person name="Gellesch M."/>
            <person name="Goldberg J."/>
            <person name="Griggs A."/>
            <person name="Gujja S."/>
            <person name="Heilman E."/>
            <person name="Heiman D."/>
            <person name="Hepburn T."/>
            <person name="Howarth C."/>
            <person name="Jen D."/>
            <person name="Larson L."/>
            <person name="Lewis B."/>
            <person name="Mehta T."/>
            <person name="Park D."/>
            <person name="Pearson M."/>
            <person name="Roberts A."/>
            <person name="Saif S."/>
            <person name="Shea T."/>
            <person name="Shenoy N."/>
            <person name="Sisk P."/>
            <person name="Stolte C."/>
            <person name="Sykes S."/>
            <person name="Thomson T."/>
            <person name="Walk T."/>
            <person name="White J."/>
            <person name="Yandava C."/>
            <person name="Izard J."/>
            <person name="Baranova O.V."/>
            <person name="Blanton J.M."/>
            <person name="Tanner A.C."/>
            <person name="Dewhirst F.E."/>
            <person name="Haas B."/>
            <person name="Nusbaum C."/>
            <person name="Birren B."/>
        </authorList>
    </citation>
    <scope>NUCLEOTIDE SEQUENCE [LARGE SCALE GENOMIC DNA]</scope>
    <source>
        <strain evidence="2">1-1 BBBD Race 1</strain>
    </source>
</reference>
<dbReference type="STRING" id="630390.A0A180GW70"/>
<dbReference type="AlphaFoldDB" id="A0A180GW70"/>